<sequence>EGYTVDTIQAVLARRPTRPADFDARMKAVSHFRTLDAAASLAAANKRVSNILAKSDEVLSDRVNASTLKEPEEI</sequence>
<gene>
    <name evidence="1" type="primary">glyS</name>
    <name evidence="1" type="ORF">NY836_25825</name>
</gene>
<accession>A0AAW5ZBW3</accession>
<dbReference type="GO" id="GO:0005737">
    <property type="term" value="C:cytoplasm"/>
    <property type="evidence" value="ECO:0007669"/>
    <property type="project" value="InterPro"/>
</dbReference>
<keyword evidence="1" id="KW-0436">Ligase</keyword>
<dbReference type="InterPro" id="IPR006194">
    <property type="entry name" value="Gly-tRNA-synth_heterodimer"/>
</dbReference>
<dbReference type="GO" id="GO:0006426">
    <property type="term" value="P:glycyl-tRNA aminoacylation"/>
    <property type="evidence" value="ECO:0007669"/>
    <property type="project" value="InterPro"/>
</dbReference>
<dbReference type="GO" id="GO:0004820">
    <property type="term" value="F:glycine-tRNA ligase activity"/>
    <property type="evidence" value="ECO:0007669"/>
    <property type="project" value="UniProtKB-EC"/>
</dbReference>
<organism evidence="1 2">
    <name type="scientific">Escherichia coli</name>
    <dbReference type="NCBI Taxonomy" id="562"/>
    <lineage>
        <taxon>Bacteria</taxon>
        <taxon>Pseudomonadati</taxon>
        <taxon>Pseudomonadota</taxon>
        <taxon>Gammaproteobacteria</taxon>
        <taxon>Enterobacterales</taxon>
        <taxon>Enterobacteriaceae</taxon>
        <taxon>Escherichia</taxon>
    </lineage>
</organism>
<proteinExistence type="predicted"/>
<name>A0AAW5ZBW3_ECOLX</name>
<protein>
    <submittedName>
        <fullName evidence="1">Glycine--tRNA ligase subunit beta</fullName>
        <ecNumber evidence="1">6.1.1.14</ecNumber>
    </submittedName>
</protein>
<dbReference type="Proteomes" id="UP001211064">
    <property type="component" value="Unassembled WGS sequence"/>
</dbReference>
<dbReference type="EMBL" id="JANWOR010000714">
    <property type="protein sequence ID" value="MDA4180724.1"/>
    <property type="molecule type" value="Genomic_DNA"/>
</dbReference>
<feature type="non-terminal residue" evidence="1">
    <location>
        <position position="74"/>
    </location>
</feature>
<evidence type="ECO:0000313" key="2">
    <source>
        <dbReference type="Proteomes" id="UP001211064"/>
    </source>
</evidence>
<evidence type="ECO:0000313" key="1">
    <source>
        <dbReference type="EMBL" id="MDA4180724.1"/>
    </source>
</evidence>
<dbReference type="GO" id="GO:0005524">
    <property type="term" value="F:ATP binding"/>
    <property type="evidence" value="ECO:0007669"/>
    <property type="project" value="InterPro"/>
</dbReference>
<comment type="caution">
    <text evidence="1">The sequence shown here is derived from an EMBL/GenBank/DDBJ whole genome shotgun (WGS) entry which is preliminary data.</text>
</comment>
<feature type="non-terminal residue" evidence="1">
    <location>
        <position position="1"/>
    </location>
</feature>
<reference evidence="1" key="1">
    <citation type="submission" date="2022-08" db="EMBL/GenBank/DDBJ databases">
        <title>Genome sequencing of human pathogens.</title>
        <authorList>
            <person name="Cao X."/>
        </authorList>
    </citation>
    <scope>NUCLEOTIDE SEQUENCE</scope>
    <source>
        <strain evidence="1">EC16126</strain>
    </source>
</reference>
<dbReference type="AlphaFoldDB" id="A0AAW5ZBW3"/>
<dbReference type="PROSITE" id="PS50861">
    <property type="entry name" value="AA_TRNA_LIGASE_II_GLYAB"/>
    <property type="match status" value="1"/>
</dbReference>
<dbReference type="EC" id="6.1.1.14" evidence="1"/>